<keyword evidence="16" id="KW-0175">Coiled coil</keyword>
<comment type="catalytic activity">
    <reaction evidence="9 10 11 14">
        <text>Hydrolysis of proteins in presence of ATP.</text>
        <dbReference type="EC" id="3.4.21.53"/>
    </reaction>
</comment>
<dbReference type="InterPro" id="IPR046336">
    <property type="entry name" value="Lon_prtase_N_sf"/>
</dbReference>
<dbReference type="SMART" id="SM00464">
    <property type="entry name" value="LON"/>
    <property type="match status" value="1"/>
</dbReference>
<evidence type="ECO:0000256" key="5">
    <source>
        <dbReference type="ARBA" id="ARBA00022801"/>
    </source>
</evidence>
<feature type="binding site" evidence="10 13">
    <location>
        <begin position="363"/>
        <end position="370"/>
    </location>
    <ligand>
        <name>ATP</name>
        <dbReference type="ChEBI" id="CHEBI:30616"/>
    </ligand>
</feature>
<evidence type="ECO:0000256" key="15">
    <source>
        <dbReference type="RuleBase" id="RU000591"/>
    </source>
</evidence>
<comment type="subunit">
    <text evidence="10 11">Homohexamer. Organized in a ring with a central cavity.</text>
</comment>
<keyword evidence="2 10" id="KW-0963">Cytoplasm</keyword>
<evidence type="ECO:0000256" key="13">
    <source>
        <dbReference type="PIRSR" id="PIRSR001174-2"/>
    </source>
</evidence>
<dbReference type="InterPro" id="IPR003959">
    <property type="entry name" value="ATPase_AAA_core"/>
</dbReference>
<dbReference type="InterPro" id="IPR027543">
    <property type="entry name" value="Lon_bac"/>
</dbReference>
<dbReference type="Gene3D" id="2.30.130.40">
    <property type="entry name" value="LON domain-like"/>
    <property type="match status" value="1"/>
</dbReference>
<evidence type="ECO:0000256" key="4">
    <source>
        <dbReference type="ARBA" id="ARBA00022741"/>
    </source>
</evidence>
<evidence type="ECO:0000256" key="1">
    <source>
        <dbReference type="ARBA" id="ARBA00004496"/>
    </source>
</evidence>
<dbReference type="InterPro" id="IPR015947">
    <property type="entry name" value="PUA-like_sf"/>
</dbReference>
<dbReference type="PROSITE" id="PS51786">
    <property type="entry name" value="LON_PROTEOLYTIC"/>
    <property type="match status" value="1"/>
</dbReference>
<feature type="active site" evidence="10 12">
    <location>
        <position position="685"/>
    </location>
</feature>
<dbReference type="FunFam" id="3.30.230.10:FF:000010">
    <property type="entry name" value="Lon protease"/>
    <property type="match status" value="1"/>
</dbReference>
<dbReference type="InterPro" id="IPR003593">
    <property type="entry name" value="AAA+_ATPase"/>
</dbReference>
<evidence type="ECO:0000256" key="16">
    <source>
        <dbReference type="SAM" id="Coils"/>
    </source>
</evidence>
<dbReference type="InterPro" id="IPR004815">
    <property type="entry name" value="Lon_bac/euk-typ"/>
</dbReference>
<evidence type="ECO:0000256" key="7">
    <source>
        <dbReference type="ARBA" id="ARBA00022840"/>
    </source>
</evidence>
<dbReference type="Gene3D" id="3.40.50.300">
    <property type="entry name" value="P-loop containing nucleotide triphosphate hydrolases"/>
    <property type="match status" value="1"/>
</dbReference>
<evidence type="ECO:0000256" key="14">
    <source>
        <dbReference type="PROSITE-ProRule" id="PRU01122"/>
    </source>
</evidence>
<dbReference type="SUPFAM" id="SSF52540">
    <property type="entry name" value="P-loop containing nucleoside triphosphate hydrolases"/>
    <property type="match status" value="1"/>
</dbReference>
<evidence type="ECO:0000256" key="11">
    <source>
        <dbReference type="PIRNR" id="PIRNR001174"/>
    </source>
</evidence>
<keyword evidence="7 10" id="KW-0067">ATP-binding</keyword>
<evidence type="ECO:0000256" key="2">
    <source>
        <dbReference type="ARBA" id="ARBA00022490"/>
    </source>
</evidence>
<dbReference type="Pfam" id="PF22667">
    <property type="entry name" value="Lon_lid"/>
    <property type="match status" value="1"/>
</dbReference>
<feature type="active site" evidence="10 12">
    <location>
        <position position="728"/>
    </location>
</feature>
<evidence type="ECO:0000259" key="17">
    <source>
        <dbReference type="PROSITE" id="PS51786"/>
    </source>
</evidence>
<comment type="similarity">
    <text evidence="10 11 14 15">Belongs to the peptidase S16 family.</text>
</comment>
<dbReference type="InterPro" id="IPR027065">
    <property type="entry name" value="Lon_Prtase"/>
</dbReference>
<protein>
    <recommendedName>
        <fullName evidence="10 11">Lon protease</fullName>
        <ecNumber evidence="10 11">3.4.21.53</ecNumber>
    </recommendedName>
    <alternativeName>
        <fullName evidence="10">ATP-dependent protease La</fullName>
    </alternativeName>
</protein>
<evidence type="ECO:0000256" key="8">
    <source>
        <dbReference type="ARBA" id="ARBA00023016"/>
    </source>
</evidence>
<dbReference type="GO" id="GO:0043565">
    <property type="term" value="F:sequence-specific DNA binding"/>
    <property type="evidence" value="ECO:0007669"/>
    <property type="project" value="UniProtKB-UniRule"/>
</dbReference>
<accession>A0A9E7ZP65</accession>
<dbReference type="HAMAP" id="MF_01973">
    <property type="entry name" value="lon_bact"/>
    <property type="match status" value="1"/>
</dbReference>
<dbReference type="Gene3D" id="1.20.58.1480">
    <property type="match status" value="1"/>
</dbReference>
<gene>
    <name evidence="10 19" type="primary">lon</name>
    <name evidence="19" type="ORF">NWE54_06425</name>
</gene>
<evidence type="ECO:0000256" key="12">
    <source>
        <dbReference type="PIRSR" id="PIRSR001174-1"/>
    </source>
</evidence>
<evidence type="ECO:0000256" key="3">
    <source>
        <dbReference type="ARBA" id="ARBA00022670"/>
    </source>
</evidence>
<comment type="induction">
    <text evidence="10">By heat shock.</text>
</comment>
<evidence type="ECO:0000259" key="18">
    <source>
        <dbReference type="PROSITE" id="PS51787"/>
    </source>
</evidence>
<evidence type="ECO:0000313" key="19">
    <source>
        <dbReference type="EMBL" id="UZF88418.1"/>
    </source>
</evidence>
<keyword evidence="4 10" id="KW-0547">Nucleotide-binding</keyword>
<dbReference type="AlphaFoldDB" id="A0A9E7ZP65"/>
<dbReference type="FunFam" id="3.40.50.300:FF:000021">
    <property type="entry name" value="Lon protease homolog"/>
    <property type="match status" value="1"/>
</dbReference>
<reference evidence="19" key="1">
    <citation type="submission" date="2022-08" db="EMBL/GenBank/DDBJ databases">
        <title>Complete Genome Sequences of 2 Bosea sp. soil isolates.</title>
        <authorList>
            <person name="Alvarez Arevalo M."/>
            <person name="Sterndorff E.B."/>
            <person name="Faurdal D."/>
            <person name="Joergensen T.S."/>
            <person name="Weber T."/>
        </authorList>
    </citation>
    <scope>NUCLEOTIDE SEQUENCE</scope>
    <source>
        <strain evidence="19">NBC_00436</strain>
    </source>
</reference>
<feature type="domain" description="Lon N-terminal" evidence="18">
    <location>
        <begin position="18"/>
        <end position="211"/>
    </location>
</feature>
<dbReference type="GO" id="GO:0034605">
    <property type="term" value="P:cellular response to heat"/>
    <property type="evidence" value="ECO:0007669"/>
    <property type="project" value="UniProtKB-UniRule"/>
</dbReference>
<dbReference type="GO" id="GO:0006515">
    <property type="term" value="P:protein quality control for misfolded or incompletely synthesized proteins"/>
    <property type="evidence" value="ECO:0007669"/>
    <property type="project" value="UniProtKB-UniRule"/>
</dbReference>
<dbReference type="SMART" id="SM00382">
    <property type="entry name" value="AAA"/>
    <property type="match status" value="1"/>
</dbReference>
<evidence type="ECO:0000256" key="10">
    <source>
        <dbReference type="HAMAP-Rule" id="MF_01973"/>
    </source>
</evidence>
<dbReference type="GO" id="GO:0016887">
    <property type="term" value="F:ATP hydrolysis activity"/>
    <property type="evidence" value="ECO:0007669"/>
    <property type="project" value="UniProtKB-UniRule"/>
</dbReference>
<evidence type="ECO:0000256" key="9">
    <source>
        <dbReference type="ARBA" id="ARBA00050665"/>
    </source>
</evidence>
<dbReference type="InterPro" id="IPR008268">
    <property type="entry name" value="Peptidase_S16_AS"/>
</dbReference>
<dbReference type="PROSITE" id="PS01046">
    <property type="entry name" value="LON_SER"/>
    <property type="match status" value="1"/>
</dbReference>
<dbReference type="PIRSF" id="PIRSF001174">
    <property type="entry name" value="Lon_proteas"/>
    <property type="match status" value="1"/>
</dbReference>
<keyword evidence="3 10" id="KW-0645">Protease</keyword>
<feature type="domain" description="Lon proteolytic" evidence="17">
    <location>
        <begin position="598"/>
        <end position="779"/>
    </location>
</feature>
<dbReference type="PANTHER" id="PTHR10046">
    <property type="entry name" value="ATP DEPENDENT LON PROTEASE FAMILY MEMBER"/>
    <property type="match status" value="1"/>
</dbReference>
<dbReference type="SUPFAM" id="SSF88697">
    <property type="entry name" value="PUA domain-like"/>
    <property type="match status" value="1"/>
</dbReference>
<dbReference type="PRINTS" id="PR00830">
    <property type="entry name" value="ENDOLAPTASE"/>
</dbReference>
<dbReference type="InterPro" id="IPR020568">
    <property type="entry name" value="Ribosomal_Su5_D2-typ_SF"/>
</dbReference>
<dbReference type="InterPro" id="IPR003111">
    <property type="entry name" value="Lon_prtase_N"/>
</dbReference>
<dbReference type="InterPro" id="IPR054594">
    <property type="entry name" value="Lon_lid"/>
</dbReference>
<dbReference type="InterPro" id="IPR014721">
    <property type="entry name" value="Ribsml_uS5_D2-typ_fold_subgr"/>
</dbReference>
<dbReference type="NCBIfam" id="TIGR00763">
    <property type="entry name" value="lon"/>
    <property type="match status" value="1"/>
</dbReference>
<dbReference type="Pfam" id="PF05362">
    <property type="entry name" value="Lon_C"/>
    <property type="match status" value="1"/>
</dbReference>
<keyword evidence="6 10" id="KW-0720">Serine protease</keyword>
<keyword evidence="5 10" id="KW-0378">Hydrolase</keyword>
<dbReference type="InterPro" id="IPR027417">
    <property type="entry name" value="P-loop_NTPase"/>
</dbReference>
<sequence>MTGSTPRAPFVTGETGTYPVLPLRDIVVFPHMIVPLFVGREKSIRALEEVVKTDGLILLATQKNAGDDDPQPNEIYEIGTLARVLQLLKLPDSTVKVLVEGVGRAKASSYSASDSFYEAEATGLAEEEGKKVEVEALARSVVSEFESYVKLNKKISGEIVAAVTQIDEPAKLADTVASHLAVKIADRQGVLEITNVAHRLEKVLSLMESEMSVLQVEKRIRSRVKRQMEKTQREYYLNEQMKAIQKELGDGEEGRDELAELEERIAQTKLTKEARDKATAEMKKLRQMSPMSAEATVVRNYLDWMLGIPWNKRSKIKKDLNAAQLVLDDDHFGLDKVKDRIVEYLAVQQRANKLAGPILCLVGPPGVGKTSLGKSIAKATGREFVRMSLGGVRDEAEIRGHRRTYIGSMPGKIIQSMKKAKTSNPLILLDEIDKMGQDFRGDPSAALLEVLDPEQNSTFNDHYLEVDYDLSNVMFVTTANTLNIPPALLDRMEVIRIAGYTEEEKTEISRKHLIPNAIKKHGLNGKEWSITDEALQTLVRRYTREAGVRNLERELSNTVRKGVKDIVLGRKAKVVVNEPLLEEYLGPPRYRYGMAETEDQIGVVTGLAWTEVGGELLTIEGVMMPGKGRMTVTGNLRDVMKESISAAASYVRSRAVDFGIEPPLFDRRDIHVHLPEGATPKDGPSAGIAMATAIVSILTGIPTNRDVAMTGEVTLRGRVLPIGGLKEKLLAALRGGIKKVLIPEENAKDLIDLPKSVRDGLEIVPVSRMEQVLQHALTRQPVPIVWEEDLKAPLPKGGDEDGAGVVAH</sequence>
<dbReference type="Gene3D" id="3.30.230.10">
    <property type="match status" value="1"/>
</dbReference>
<comment type="function">
    <text evidence="10">ATP-dependent serine protease that mediates the selective degradation of mutant and abnormal proteins as well as certain short-lived regulatory proteins. Required for cellular homeostasis and for survival from DNA damage and developmental changes induced by stress. Degrades polypeptides processively to yield small peptide fragments that are 5 to 10 amino acids long. Binds to DNA in a double-stranded, site-specific manner.</text>
</comment>
<comment type="subcellular location">
    <subcellularLocation>
        <location evidence="1 10 11">Cytoplasm</location>
    </subcellularLocation>
</comment>
<dbReference type="PROSITE" id="PS51787">
    <property type="entry name" value="LON_N"/>
    <property type="match status" value="1"/>
</dbReference>
<evidence type="ECO:0000256" key="6">
    <source>
        <dbReference type="ARBA" id="ARBA00022825"/>
    </source>
</evidence>
<name>A0A9E7ZP65_9HYPH</name>
<dbReference type="GO" id="GO:0005737">
    <property type="term" value="C:cytoplasm"/>
    <property type="evidence" value="ECO:0007669"/>
    <property type="project" value="UniProtKB-SubCell"/>
</dbReference>
<feature type="coiled-coil region" evidence="16">
    <location>
        <begin position="214"/>
        <end position="271"/>
    </location>
</feature>
<organism evidence="19">
    <name type="scientific">Bosea sp. NBC_00436</name>
    <dbReference type="NCBI Taxonomy" id="2969620"/>
    <lineage>
        <taxon>Bacteria</taxon>
        <taxon>Pseudomonadati</taxon>
        <taxon>Pseudomonadota</taxon>
        <taxon>Alphaproteobacteria</taxon>
        <taxon>Hyphomicrobiales</taxon>
        <taxon>Boseaceae</taxon>
        <taxon>Bosea</taxon>
    </lineage>
</organism>
<dbReference type="FunFam" id="1.20.5.5270:FF:000002">
    <property type="entry name" value="Lon protease homolog"/>
    <property type="match status" value="1"/>
</dbReference>
<dbReference type="GO" id="GO:0004252">
    <property type="term" value="F:serine-type endopeptidase activity"/>
    <property type="evidence" value="ECO:0007669"/>
    <property type="project" value="UniProtKB-UniRule"/>
</dbReference>
<proteinExistence type="evidence at transcript level"/>
<dbReference type="EMBL" id="CP102774">
    <property type="protein sequence ID" value="UZF88418.1"/>
    <property type="molecule type" value="Genomic_DNA"/>
</dbReference>
<dbReference type="Gene3D" id="1.20.5.5270">
    <property type="match status" value="1"/>
</dbReference>
<dbReference type="Gene3D" id="1.10.8.60">
    <property type="match status" value="1"/>
</dbReference>
<dbReference type="GO" id="GO:0004176">
    <property type="term" value="F:ATP-dependent peptidase activity"/>
    <property type="evidence" value="ECO:0007669"/>
    <property type="project" value="UniProtKB-UniRule"/>
</dbReference>
<keyword evidence="8 10" id="KW-0346">Stress response</keyword>
<dbReference type="Pfam" id="PF00004">
    <property type="entry name" value="AAA"/>
    <property type="match status" value="1"/>
</dbReference>
<dbReference type="SUPFAM" id="SSF54211">
    <property type="entry name" value="Ribosomal protein S5 domain 2-like"/>
    <property type="match status" value="1"/>
</dbReference>
<dbReference type="GO" id="GO:0005524">
    <property type="term" value="F:ATP binding"/>
    <property type="evidence" value="ECO:0007669"/>
    <property type="project" value="UniProtKB-UniRule"/>
</dbReference>
<dbReference type="CDD" id="cd19500">
    <property type="entry name" value="RecA-like_Lon"/>
    <property type="match status" value="1"/>
</dbReference>
<dbReference type="Pfam" id="PF02190">
    <property type="entry name" value="LON_substr_bdg"/>
    <property type="match status" value="1"/>
</dbReference>
<dbReference type="InterPro" id="IPR008269">
    <property type="entry name" value="Lon_proteolytic"/>
</dbReference>
<dbReference type="EC" id="3.4.21.53" evidence="10 11"/>
<dbReference type="NCBIfam" id="NF008053">
    <property type="entry name" value="PRK10787.1"/>
    <property type="match status" value="1"/>
</dbReference>